<proteinExistence type="predicted"/>
<sequence length="434" mass="49301">MAHHYSVDWSDYSDDDDSTRKTSRPKTLMDIISQSVDGAREKGQVVPDDHLVRSRDDTLKLMPLESQNEGQRKLTSLMAYAIVWWLTKYKEDFKQAPLAVAREQLKIEHDSYVRNMERLERQRQQLDEERARLREEKINFEVEKKVIRSLLYEPIDPLQEALRAGWGLFPELNEPSSSTTTLPQGGNSGGKQQQENSENASSVSATSTSTNLGLSQPNINDKPTEQPQQKSEDLPAAVEGSQADPVLAHRDPRHKPEWSGLERGIRSAMEHLALHIIADKRRTPTIANINITPSLVIGILSKLYRVGTPAQIDNWRAFEREGEPGIWYCWFGVINHGKDHPEVAARKCVCMRWTPEYIPCSFYHTFPDCFLVKKNDAGSGTGARCSFVWKRLVERIQDHIVRHIYRPLPVPAGGSDGDGNLKEGEEQKKENRSA</sequence>
<accession>A0AAE0UDM0</accession>
<reference evidence="3" key="2">
    <citation type="submission" date="2023-07" db="EMBL/GenBank/DDBJ databases">
        <authorList>
            <consortium name="Lawrence Berkeley National Laboratory"/>
            <person name="Haridas S."/>
            <person name="Hensen N."/>
            <person name="Bonometti L."/>
            <person name="Westerberg I."/>
            <person name="Brannstrom I.O."/>
            <person name="Guillou S."/>
            <person name="Cros-Aarteil S."/>
            <person name="Calhoun S."/>
            <person name="Kuo A."/>
            <person name="Mondo S."/>
            <person name="Pangilinan J."/>
            <person name="Riley R."/>
            <person name="LaButti K."/>
            <person name="Andreopoulos B."/>
            <person name="Lipzen A."/>
            <person name="Chen C."/>
            <person name="Yanf M."/>
            <person name="Daum C."/>
            <person name="Ng V."/>
            <person name="Clum A."/>
            <person name="Steindorff A."/>
            <person name="Ohm R."/>
            <person name="Martin F."/>
            <person name="Silar P."/>
            <person name="Natvig D."/>
            <person name="Lalanne C."/>
            <person name="Gautier V."/>
            <person name="Ament-velasquez S.L."/>
            <person name="Kruys A."/>
            <person name="Hutchinson M.I."/>
            <person name="Powell A.J."/>
            <person name="Barry K."/>
            <person name="Miller A.N."/>
            <person name="Grigoriev I.V."/>
            <person name="Debuchy R."/>
            <person name="Gladieux P."/>
            <person name="Thoren M.H."/>
            <person name="Johannesson H."/>
        </authorList>
    </citation>
    <scope>NUCLEOTIDE SEQUENCE</scope>
    <source>
        <strain evidence="3">FGSC 1904</strain>
    </source>
</reference>
<organism evidence="3 4">
    <name type="scientific">Sordaria brevicollis</name>
    <dbReference type="NCBI Taxonomy" id="83679"/>
    <lineage>
        <taxon>Eukaryota</taxon>
        <taxon>Fungi</taxon>
        <taxon>Dikarya</taxon>
        <taxon>Ascomycota</taxon>
        <taxon>Pezizomycotina</taxon>
        <taxon>Sordariomycetes</taxon>
        <taxon>Sordariomycetidae</taxon>
        <taxon>Sordariales</taxon>
        <taxon>Sordariaceae</taxon>
        <taxon>Sordaria</taxon>
    </lineage>
</organism>
<dbReference type="Proteomes" id="UP001281003">
    <property type="component" value="Unassembled WGS sequence"/>
</dbReference>
<dbReference type="EMBL" id="JAUTDP010000004">
    <property type="protein sequence ID" value="KAK3399579.1"/>
    <property type="molecule type" value="Genomic_DNA"/>
</dbReference>
<evidence type="ECO:0000313" key="3">
    <source>
        <dbReference type="EMBL" id="KAK3399579.1"/>
    </source>
</evidence>
<feature type="region of interest" description="Disordered" evidence="2">
    <location>
        <begin position="173"/>
        <end position="238"/>
    </location>
</feature>
<feature type="coiled-coil region" evidence="1">
    <location>
        <begin position="102"/>
        <end position="143"/>
    </location>
</feature>
<protein>
    <submittedName>
        <fullName evidence="3">Uncharacterized protein</fullName>
    </submittedName>
</protein>
<name>A0AAE0UDM0_SORBR</name>
<feature type="compositionally biased region" description="Polar residues" evidence="2">
    <location>
        <begin position="212"/>
        <end position="229"/>
    </location>
</feature>
<evidence type="ECO:0000313" key="4">
    <source>
        <dbReference type="Proteomes" id="UP001281003"/>
    </source>
</evidence>
<reference evidence="3" key="1">
    <citation type="journal article" date="2023" name="Mol. Phylogenet. Evol.">
        <title>Genome-scale phylogeny and comparative genomics of the fungal order Sordariales.</title>
        <authorList>
            <person name="Hensen N."/>
            <person name="Bonometti L."/>
            <person name="Westerberg I."/>
            <person name="Brannstrom I.O."/>
            <person name="Guillou S."/>
            <person name="Cros-Aarteil S."/>
            <person name="Calhoun S."/>
            <person name="Haridas S."/>
            <person name="Kuo A."/>
            <person name="Mondo S."/>
            <person name="Pangilinan J."/>
            <person name="Riley R."/>
            <person name="LaButti K."/>
            <person name="Andreopoulos B."/>
            <person name="Lipzen A."/>
            <person name="Chen C."/>
            <person name="Yan M."/>
            <person name="Daum C."/>
            <person name="Ng V."/>
            <person name="Clum A."/>
            <person name="Steindorff A."/>
            <person name="Ohm R.A."/>
            <person name="Martin F."/>
            <person name="Silar P."/>
            <person name="Natvig D.O."/>
            <person name="Lalanne C."/>
            <person name="Gautier V."/>
            <person name="Ament-Velasquez S.L."/>
            <person name="Kruys A."/>
            <person name="Hutchinson M.I."/>
            <person name="Powell A.J."/>
            <person name="Barry K."/>
            <person name="Miller A.N."/>
            <person name="Grigoriev I.V."/>
            <person name="Debuchy R."/>
            <person name="Gladieux P."/>
            <person name="Hiltunen Thoren M."/>
            <person name="Johannesson H."/>
        </authorList>
    </citation>
    <scope>NUCLEOTIDE SEQUENCE</scope>
    <source>
        <strain evidence="3">FGSC 1904</strain>
    </source>
</reference>
<evidence type="ECO:0000256" key="1">
    <source>
        <dbReference type="SAM" id="Coils"/>
    </source>
</evidence>
<dbReference type="AlphaFoldDB" id="A0AAE0UDM0"/>
<feature type="compositionally biased region" description="Low complexity" evidence="2">
    <location>
        <begin position="192"/>
        <end position="211"/>
    </location>
</feature>
<feature type="compositionally biased region" description="Polar residues" evidence="2">
    <location>
        <begin position="174"/>
        <end position="185"/>
    </location>
</feature>
<feature type="region of interest" description="Disordered" evidence="2">
    <location>
        <begin position="411"/>
        <end position="434"/>
    </location>
</feature>
<keyword evidence="4" id="KW-1185">Reference proteome</keyword>
<keyword evidence="1" id="KW-0175">Coiled coil</keyword>
<comment type="caution">
    <text evidence="3">The sequence shown here is derived from an EMBL/GenBank/DDBJ whole genome shotgun (WGS) entry which is preliminary data.</text>
</comment>
<feature type="region of interest" description="Disordered" evidence="2">
    <location>
        <begin position="1"/>
        <end position="26"/>
    </location>
</feature>
<evidence type="ECO:0000256" key="2">
    <source>
        <dbReference type="SAM" id="MobiDB-lite"/>
    </source>
</evidence>
<feature type="compositionally biased region" description="Basic and acidic residues" evidence="2">
    <location>
        <begin position="419"/>
        <end position="434"/>
    </location>
</feature>
<gene>
    <name evidence="3" type="ORF">B0T20DRAFT_495578</name>
</gene>